<dbReference type="PIRSF" id="PIRSF004848">
    <property type="entry name" value="YBL036c_PLPDEIII"/>
    <property type="match status" value="1"/>
</dbReference>
<dbReference type="AlphaFoldDB" id="A0A3Q9GLI0"/>
<evidence type="ECO:0000259" key="5">
    <source>
        <dbReference type="Pfam" id="PF01168"/>
    </source>
</evidence>
<evidence type="ECO:0000313" key="6">
    <source>
        <dbReference type="EMBL" id="AZR07674.1"/>
    </source>
</evidence>
<evidence type="ECO:0000313" key="7">
    <source>
        <dbReference type="Proteomes" id="UP000275951"/>
    </source>
</evidence>
<organism evidence="6 7">
    <name type="scientific">Trueperella pyogenes</name>
    <dbReference type="NCBI Taxonomy" id="1661"/>
    <lineage>
        <taxon>Bacteria</taxon>
        <taxon>Bacillati</taxon>
        <taxon>Actinomycetota</taxon>
        <taxon>Actinomycetes</taxon>
        <taxon>Actinomycetales</taxon>
        <taxon>Actinomycetaceae</taxon>
        <taxon>Trueperella</taxon>
    </lineage>
</organism>
<evidence type="ECO:0000256" key="4">
    <source>
        <dbReference type="RuleBase" id="RU004514"/>
    </source>
</evidence>
<dbReference type="PANTHER" id="PTHR10146:SF14">
    <property type="entry name" value="PYRIDOXAL PHOSPHATE HOMEOSTASIS PROTEIN"/>
    <property type="match status" value="1"/>
</dbReference>
<dbReference type="HAMAP" id="MF_02087">
    <property type="entry name" value="PLP_homeostasis"/>
    <property type="match status" value="1"/>
</dbReference>
<feature type="modified residue" description="N6-(pyridoxal phosphate)lysine" evidence="2 3">
    <location>
        <position position="34"/>
    </location>
</feature>
<dbReference type="CDD" id="cd00635">
    <property type="entry name" value="PLPDE_III_YBL036c_like"/>
    <property type="match status" value="1"/>
</dbReference>
<dbReference type="GO" id="GO:0030170">
    <property type="term" value="F:pyridoxal phosphate binding"/>
    <property type="evidence" value="ECO:0007669"/>
    <property type="project" value="UniProtKB-UniRule"/>
</dbReference>
<gene>
    <name evidence="6" type="ORF">EBQ10_10530</name>
</gene>
<comment type="similarity">
    <text evidence="2 4">Belongs to the pyridoxal phosphate-binding protein YggS/PROSC family.</text>
</comment>
<dbReference type="Proteomes" id="UP000275951">
    <property type="component" value="Chromosome"/>
</dbReference>
<sequence>MISTNIAAVRERISRAEVAAGRPPGSVTLQLAAKFQPVSRLLEAVACGATVFGHNLVPQLLDSAQGLHDAGVSATHTVIGPVQSNKLRSAMDHADRIDTVDSLKNAQRIARRQEARIRAGLASGPYPILLQVNSSGAQTQSGCAPEELLDIAGQIAELDLVRIDGLMTIGAHTDDEAAIRESFALTRKLSESMRKIAGLAEARELSMGMTNDLEIAVAEGSTLVRVGTAVFGPRQSHL</sequence>
<evidence type="ECO:0000256" key="3">
    <source>
        <dbReference type="PIRSR" id="PIRSR004848-1"/>
    </source>
</evidence>
<keyword evidence="1 2" id="KW-0663">Pyridoxal phosphate</keyword>
<dbReference type="RefSeq" id="WP_108726006.1">
    <property type="nucleotide sequence ID" value="NZ_CP029001.1"/>
</dbReference>
<dbReference type="InterPro" id="IPR029066">
    <property type="entry name" value="PLP-binding_barrel"/>
</dbReference>
<dbReference type="Pfam" id="PF01168">
    <property type="entry name" value="Ala_racemase_N"/>
    <property type="match status" value="1"/>
</dbReference>
<comment type="cofactor">
    <cofactor evidence="3">
        <name>pyridoxal 5'-phosphate</name>
        <dbReference type="ChEBI" id="CHEBI:597326"/>
    </cofactor>
</comment>
<feature type="domain" description="Alanine racemase N-terminal" evidence="5">
    <location>
        <begin position="60"/>
        <end position="234"/>
    </location>
</feature>
<dbReference type="EMBL" id="CP033905">
    <property type="protein sequence ID" value="AZR07674.1"/>
    <property type="molecule type" value="Genomic_DNA"/>
</dbReference>
<dbReference type="InterPro" id="IPR011078">
    <property type="entry name" value="PyrdxlP_homeostasis"/>
</dbReference>
<reference evidence="6 7" key="1">
    <citation type="submission" date="2018-11" db="EMBL/GenBank/DDBJ databases">
        <title>Multidrug-resistant genes are associated with an 42-kb island TGI1 carrying a complex class 1 integron in a Trueperella pyogenes.</title>
        <authorList>
            <person name="Dong W."/>
        </authorList>
    </citation>
    <scope>NUCLEOTIDE SEQUENCE [LARGE SCALE GENOMIC DNA]</scope>
    <source>
        <strain evidence="6 7">TP4</strain>
    </source>
</reference>
<dbReference type="NCBIfam" id="TIGR00044">
    <property type="entry name" value="YggS family pyridoxal phosphate-dependent enzyme"/>
    <property type="match status" value="1"/>
</dbReference>
<comment type="function">
    <text evidence="2">Pyridoxal 5'-phosphate (PLP)-binding protein, which is involved in PLP homeostasis.</text>
</comment>
<dbReference type="SUPFAM" id="SSF51419">
    <property type="entry name" value="PLP-binding barrel"/>
    <property type="match status" value="1"/>
</dbReference>
<dbReference type="InterPro" id="IPR001608">
    <property type="entry name" value="Ala_racemase_N"/>
</dbReference>
<protein>
    <recommendedName>
        <fullName evidence="2">Pyridoxal phosphate homeostasis protein</fullName>
        <shortName evidence="2">PLP homeostasis protein</shortName>
    </recommendedName>
</protein>
<accession>A0A3Q9GLI0</accession>
<evidence type="ECO:0000256" key="1">
    <source>
        <dbReference type="ARBA" id="ARBA00022898"/>
    </source>
</evidence>
<proteinExistence type="inferred from homology"/>
<dbReference type="Gene3D" id="3.20.20.10">
    <property type="entry name" value="Alanine racemase"/>
    <property type="match status" value="1"/>
</dbReference>
<dbReference type="PANTHER" id="PTHR10146">
    <property type="entry name" value="PROLINE SYNTHETASE CO-TRANSCRIBED BACTERIAL HOMOLOG PROTEIN"/>
    <property type="match status" value="1"/>
</dbReference>
<evidence type="ECO:0000256" key="2">
    <source>
        <dbReference type="HAMAP-Rule" id="MF_02087"/>
    </source>
</evidence>
<name>A0A3Q9GLI0_9ACTO</name>